<name>A0A4Y1R7L3_PRUDU</name>
<dbReference type="AlphaFoldDB" id="A0A4Y1R7L3"/>
<evidence type="ECO:0000313" key="10">
    <source>
        <dbReference type="EMBL" id="BBH00169.1"/>
    </source>
</evidence>
<dbReference type="Pfam" id="PF01490">
    <property type="entry name" value="Aa_trans"/>
    <property type="match status" value="1"/>
</dbReference>
<evidence type="ECO:0000256" key="7">
    <source>
        <dbReference type="ARBA" id="ARBA00023136"/>
    </source>
</evidence>
<comment type="similarity">
    <text evidence="2">Belongs to the BLOC1S2 family.</text>
</comment>
<gene>
    <name evidence="10" type="ORF">Prudu_010093</name>
</gene>
<protein>
    <submittedName>
        <fullName evidence="10">Transmembrane amino acid transporter family protein</fullName>
    </submittedName>
</protein>
<dbReference type="InterPro" id="IPR019269">
    <property type="entry name" value="BLOC1_su2"/>
</dbReference>
<sequence length="568" mass="62014">STLVVSEPLEYEYTQSEHQLVDERTLLLPTSQNEEAQAGFGKPSRRASFPGSVFNLSCTVIGSGIMSLPATLNILGLIPGVALIIIAAFLTEASIDFLLRFSKPGSAFSYGDVMGEAFGKVGKFLVQSCVIINNIGSLTVYMIIIEDVLSGSTSNGVHHADSLRFTSAISITLAVVFLVAVIVITVYKLILGSIEAPALFPSVTGLTSFLNLFTAFPVVVFAYVCHYNVHSIQNELEDSRRMPAIVQTTVALCALVYVMTGVFGFLLFGESTLSDLLSNFDTDLGIPYSSVFNDIVRISYAGHILLVYPIILFPLRLNLDGLLFPSARPLASDNVRFLLFSSGIIVITLLGAIFIPSIWVAFEFTGATVGALLAFIFPACIVLKDPHGIAWKKDKILSVFMIIVAVVSIAVLDNQPRLLNRGFRLAVLALIKQKIRYWPLGVTVGTQFRMAAKEEQDKLAESLNDLFTSVSTMVKSELQGSTNHLDLLEKMNLRVAEEYKGFGDVASGLSVFVEQLKSKSGSFEEYAKQIDVIEQQVTEFEAVISVLDRYVSMLESKVQSVYQNPSPC</sequence>
<dbReference type="GO" id="GO:0015179">
    <property type="term" value="F:L-amino acid transmembrane transporter activity"/>
    <property type="evidence" value="ECO:0007669"/>
    <property type="project" value="TreeGrafter"/>
</dbReference>
<evidence type="ECO:0000256" key="6">
    <source>
        <dbReference type="ARBA" id="ARBA00022989"/>
    </source>
</evidence>
<dbReference type="Pfam" id="PF10046">
    <property type="entry name" value="BLOC1_2"/>
    <property type="match status" value="1"/>
</dbReference>
<accession>A0A4Y1R7L3</accession>
<feature type="transmembrane region" description="Helical" evidence="8">
    <location>
        <begin position="395"/>
        <end position="412"/>
    </location>
</feature>
<dbReference type="PANTHER" id="PTHR22950:SF553">
    <property type="entry name" value="AMINO ACID TRANSPORTER AVT6A-LIKE"/>
    <property type="match status" value="1"/>
</dbReference>
<feature type="transmembrane region" description="Helical" evidence="8">
    <location>
        <begin position="70"/>
        <end position="90"/>
    </location>
</feature>
<feature type="transmembrane region" description="Helical" evidence="8">
    <location>
        <begin position="298"/>
        <end position="317"/>
    </location>
</feature>
<evidence type="ECO:0000259" key="9">
    <source>
        <dbReference type="Pfam" id="PF01490"/>
    </source>
</evidence>
<keyword evidence="3" id="KW-0813">Transport</keyword>
<organism evidence="10">
    <name type="scientific">Prunus dulcis</name>
    <name type="common">Almond</name>
    <name type="synonym">Amygdalus dulcis</name>
    <dbReference type="NCBI Taxonomy" id="3755"/>
    <lineage>
        <taxon>Eukaryota</taxon>
        <taxon>Viridiplantae</taxon>
        <taxon>Streptophyta</taxon>
        <taxon>Embryophyta</taxon>
        <taxon>Tracheophyta</taxon>
        <taxon>Spermatophyta</taxon>
        <taxon>Magnoliopsida</taxon>
        <taxon>eudicotyledons</taxon>
        <taxon>Gunneridae</taxon>
        <taxon>Pentapetalae</taxon>
        <taxon>rosids</taxon>
        <taxon>fabids</taxon>
        <taxon>Rosales</taxon>
        <taxon>Rosaceae</taxon>
        <taxon>Amygdaloideae</taxon>
        <taxon>Amygdaleae</taxon>
        <taxon>Prunus</taxon>
    </lineage>
</organism>
<evidence type="ECO:0000256" key="8">
    <source>
        <dbReference type="SAM" id="Phobius"/>
    </source>
</evidence>
<feature type="transmembrane region" description="Helical" evidence="8">
    <location>
        <begin position="245"/>
        <end position="268"/>
    </location>
</feature>
<keyword evidence="5" id="KW-0029">Amino-acid transport</keyword>
<evidence type="ECO:0000256" key="1">
    <source>
        <dbReference type="ARBA" id="ARBA00004141"/>
    </source>
</evidence>
<keyword evidence="6 8" id="KW-1133">Transmembrane helix</keyword>
<dbReference type="GO" id="GO:0031090">
    <property type="term" value="C:organelle membrane"/>
    <property type="evidence" value="ECO:0007669"/>
    <property type="project" value="UniProtKB-ARBA"/>
</dbReference>
<evidence type="ECO:0000256" key="5">
    <source>
        <dbReference type="ARBA" id="ARBA00022970"/>
    </source>
</evidence>
<feature type="transmembrane region" description="Helical" evidence="8">
    <location>
        <begin position="364"/>
        <end position="383"/>
    </location>
</feature>
<keyword evidence="7 8" id="KW-0472">Membrane</keyword>
<comment type="subcellular location">
    <subcellularLocation>
        <location evidence="1">Membrane</location>
        <topology evidence="1">Multi-pass membrane protein</topology>
    </subcellularLocation>
</comment>
<proteinExistence type="inferred from homology"/>
<keyword evidence="4 8" id="KW-0812">Transmembrane</keyword>
<feature type="transmembrane region" description="Helical" evidence="8">
    <location>
        <begin position="337"/>
        <end position="358"/>
    </location>
</feature>
<feature type="transmembrane region" description="Helical" evidence="8">
    <location>
        <begin position="165"/>
        <end position="187"/>
    </location>
</feature>
<feature type="domain" description="Amino acid transporter transmembrane" evidence="9">
    <location>
        <begin position="46"/>
        <end position="409"/>
    </location>
</feature>
<evidence type="ECO:0000256" key="3">
    <source>
        <dbReference type="ARBA" id="ARBA00022448"/>
    </source>
</evidence>
<dbReference type="EMBL" id="AP019299">
    <property type="protein sequence ID" value="BBH00169.1"/>
    <property type="molecule type" value="Genomic_DNA"/>
</dbReference>
<evidence type="ECO:0000256" key="2">
    <source>
        <dbReference type="ARBA" id="ARBA00008468"/>
    </source>
</evidence>
<dbReference type="InterPro" id="IPR013057">
    <property type="entry name" value="AA_transpt_TM"/>
</dbReference>
<reference evidence="10" key="1">
    <citation type="journal article" date="2019" name="Science">
        <title>Mutation of a bHLH transcription factor allowed almond domestication.</title>
        <authorList>
            <person name="Sanchez-Perez R."/>
            <person name="Pavan S."/>
            <person name="Mazzeo R."/>
            <person name="Moldovan C."/>
            <person name="Aiese Cigliano R."/>
            <person name="Del Cueto J."/>
            <person name="Ricciardi F."/>
            <person name="Lotti C."/>
            <person name="Ricciardi L."/>
            <person name="Dicenta F."/>
            <person name="Lopez-Marques R.L."/>
            <person name="Lindberg Moller B."/>
        </authorList>
    </citation>
    <scope>NUCLEOTIDE SEQUENCE</scope>
</reference>
<feature type="transmembrane region" description="Helical" evidence="8">
    <location>
        <begin position="199"/>
        <end position="224"/>
    </location>
</feature>
<feature type="non-terminal residue" evidence="10">
    <location>
        <position position="1"/>
    </location>
</feature>
<evidence type="ECO:0000256" key="4">
    <source>
        <dbReference type="ARBA" id="ARBA00022692"/>
    </source>
</evidence>
<dbReference type="PANTHER" id="PTHR22950">
    <property type="entry name" value="AMINO ACID TRANSPORTER"/>
    <property type="match status" value="1"/>
</dbReference>